<sequence length="62" mass="7068">MERKILISEYSDGTFRAIVDQEESQAEIRYCVEPNNEIALAISDLKLFADFVADLAREEATE</sequence>
<comment type="caution">
    <text evidence="1">The sequence shown here is derived from an EMBL/GenBank/DDBJ whole genome shotgun (WGS) entry which is preliminary data.</text>
</comment>
<dbReference type="EMBL" id="AQOB01000002">
    <property type="protein sequence ID" value="EOQ39614.1"/>
    <property type="molecule type" value="Genomic_DNA"/>
</dbReference>
<evidence type="ECO:0000313" key="2">
    <source>
        <dbReference type="Proteomes" id="UP000013981"/>
    </source>
</evidence>
<name>R8W4H8_9FIRM</name>
<dbReference type="HOGENOM" id="CLU_2895476_0_0_9"/>
<reference evidence="1 2" key="1">
    <citation type="submission" date="2013-01" db="EMBL/GenBank/DDBJ databases">
        <title>The Genome Sequence of Butyricicoccus pullicaecorum 1.2.</title>
        <authorList>
            <consortium name="The Broad Institute Genome Sequencing Platform"/>
            <person name="Earl A."/>
            <person name="Ward D."/>
            <person name="Feldgarden M."/>
            <person name="Gevers D."/>
            <person name="Van Immerseel F."/>
            <person name="Eeckhaut V."/>
            <person name="Walker B."/>
            <person name="Young S.K."/>
            <person name="Zeng Q."/>
            <person name="Gargeya S."/>
            <person name="Fitzgerald M."/>
            <person name="Haas B."/>
            <person name="Abouelleil A."/>
            <person name="Alvarado L."/>
            <person name="Arachchi H.M."/>
            <person name="Berlin A.M."/>
            <person name="Chapman S.B."/>
            <person name="Dewar J."/>
            <person name="Goldberg J."/>
            <person name="Griggs A."/>
            <person name="Gujja S."/>
            <person name="Hansen M."/>
            <person name="Howarth C."/>
            <person name="Imamovic A."/>
            <person name="Larimer J."/>
            <person name="McCowan C."/>
            <person name="Murphy C."/>
            <person name="Neiman D."/>
            <person name="Pearson M."/>
            <person name="Priest M."/>
            <person name="Roberts A."/>
            <person name="Saif S."/>
            <person name="Shea T."/>
            <person name="Sisk P."/>
            <person name="Sykes S."/>
            <person name="Wortman J."/>
            <person name="Nusbaum C."/>
            <person name="Birren B."/>
        </authorList>
    </citation>
    <scope>NUCLEOTIDE SEQUENCE [LARGE SCALE GENOMIC DNA]</scope>
    <source>
        <strain evidence="1 2">1.2</strain>
    </source>
</reference>
<gene>
    <name evidence="1" type="ORF">HMPREF1526_00308</name>
</gene>
<dbReference type="RefSeq" id="WP_016146517.1">
    <property type="nucleotide sequence ID" value="NZ_KB976103.1"/>
</dbReference>
<accession>R8W4H8</accession>
<proteinExistence type="predicted"/>
<organism evidence="1 2">
    <name type="scientific">Butyricicoccus pullicaecorum 1.2</name>
    <dbReference type="NCBI Taxonomy" id="1203606"/>
    <lineage>
        <taxon>Bacteria</taxon>
        <taxon>Bacillati</taxon>
        <taxon>Bacillota</taxon>
        <taxon>Clostridia</taxon>
        <taxon>Eubacteriales</taxon>
        <taxon>Butyricicoccaceae</taxon>
        <taxon>Butyricicoccus</taxon>
    </lineage>
</organism>
<evidence type="ECO:0000313" key="1">
    <source>
        <dbReference type="EMBL" id="EOQ39614.1"/>
    </source>
</evidence>
<protein>
    <submittedName>
        <fullName evidence="1">Uncharacterized protein</fullName>
    </submittedName>
</protein>
<dbReference type="PATRIC" id="fig|1203606.4.peg.283"/>
<dbReference type="Proteomes" id="UP000013981">
    <property type="component" value="Unassembled WGS sequence"/>
</dbReference>
<keyword evidence="2" id="KW-1185">Reference proteome</keyword>
<dbReference type="AlphaFoldDB" id="R8W4H8"/>